<gene>
    <name evidence="1" type="ORF">CEXT_804741</name>
</gene>
<dbReference type="Proteomes" id="UP001054945">
    <property type="component" value="Unassembled WGS sequence"/>
</dbReference>
<dbReference type="AlphaFoldDB" id="A0AAV4Y163"/>
<keyword evidence="2" id="KW-1185">Reference proteome</keyword>
<protein>
    <submittedName>
        <fullName evidence="1">Uncharacterized protein</fullName>
    </submittedName>
</protein>
<evidence type="ECO:0000313" key="2">
    <source>
        <dbReference type="Proteomes" id="UP001054945"/>
    </source>
</evidence>
<organism evidence="1 2">
    <name type="scientific">Caerostris extrusa</name>
    <name type="common">Bark spider</name>
    <name type="synonym">Caerostris bankana</name>
    <dbReference type="NCBI Taxonomy" id="172846"/>
    <lineage>
        <taxon>Eukaryota</taxon>
        <taxon>Metazoa</taxon>
        <taxon>Ecdysozoa</taxon>
        <taxon>Arthropoda</taxon>
        <taxon>Chelicerata</taxon>
        <taxon>Arachnida</taxon>
        <taxon>Araneae</taxon>
        <taxon>Araneomorphae</taxon>
        <taxon>Entelegynae</taxon>
        <taxon>Araneoidea</taxon>
        <taxon>Araneidae</taxon>
        <taxon>Caerostris</taxon>
    </lineage>
</organism>
<comment type="caution">
    <text evidence="1">The sequence shown here is derived from an EMBL/GenBank/DDBJ whole genome shotgun (WGS) entry which is preliminary data.</text>
</comment>
<evidence type="ECO:0000313" key="1">
    <source>
        <dbReference type="EMBL" id="GIZ00095.1"/>
    </source>
</evidence>
<proteinExistence type="predicted"/>
<name>A0AAV4Y163_CAEEX</name>
<accession>A0AAV4Y163</accession>
<sequence length="74" mass="8118">MGKNALPMASCSQCRLAASITLRGQWNLINLDMACRCELLDPYFLGCLRLPPRHSVPCTPKTPLLSFVEKLGGV</sequence>
<reference evidence="1 2" key="1">
    <citation type="submission" date="2021-06" db="EMBL/GenBank/DDBJ databases">
        <title>Caerostris extrusa draft genome.</title>
        <authorList>
            <person name="Kono N."/>
            <person name="Arakawa K."/>
        </authorList>
    </citation>
    <scope>NUCLEOTIDE SEQUENCE [LARGE SCALE GENOMIC DNA]</scope>
</reference>
<dbReference type="EMBL" id="BPLR01001117">
    <property type="protein sequence ID" value="GIZ00095.1"/>
    <property type="molecule type" value="Genomic_DNA"/>
</dbReference>